<protein>
    <recommendedName>
        <fullName evidence="8">Cytochrome P450</fullName>
    </recommendedName>
</protein>
<dbReference type="EMBL" id="JAJJMB010012301">
    <property type="protein sequence ID" value="KAI3878592.1"/>
    <property type="molecule type" value="Genomic_DNA"/>
</dbReference>
<evidence type="ECO:0000256" key="1">
    <source>
        <dbReference type="ARBA" id="ARBA00010617"/>
    </source>
</evidence>
<comment type="similarity">
    <text evidence="1">Belongs to the cytochrome P450 family.</text>
</comment>
<keyword evidence="5" id="KW-1133">Transmembrane helix</keyword>
<dbReference type="PANTHER" id="PTHR24296">
    <property type="entry name" value="CYTOCHROME P450"/>
    <property type="match status" value="1"/>
</dbReference>
<dbReference type="GO" id="GO:0020037">
    <property type="term" value="F:heme binding"/>
    <property type="evidence" value="ECO:0007669"/>
    <property type="project" value="InterPro"/>
</dbReference>
<dbReference type="Gene3D" id="1.10.630.10">
    <property type="entry name" value="Cytochrome P450"/>
    <property type="match status" value="1"/>
</dbReference>
<evidence type="ECO:0008006" key="8">
    <source>
        <dbReference type="Google" id="ProtNLM"/>
    </source>
</evidence>
<evidence type="ECO:0000313" key="7">
    <source>
        <dbReference type="Proteomes" id="UP001202328"/>
    </source>
</evidence>
<keyword evidence="7" id="KW-1185">Reference proteome</keyword>
<evidence type="ECO:0000256" key="2">
    <source>
        <dbReference type="ARBA" id="ARBA00022723"/>
    </source>
</evidence>
<dbReference type="GO" id="GO:0004497">
    <property type="term" value="F:monooxygenase activity"/>
    <property type="evidence" value="ECO:0007669"/>
    <property type="project" value="InterPro"/>
</dbReference>
<proteinExistence type="inferred from homology"/>
<reference evidence="6" key="1">
    <citation type="submission" date="2022-04" db="EMBL/GenBank/DDBJ databases">
        <title>A functionally conserved STORR gene fusion in Papaver species that diverged 16.8 million years ago.</title>
        <authorList>
            <person name="Catania T."/>
        </authorList>
    </citation>
    <scope>NUCLEOTIDE SEQUENCE</scope>
    <source>
        <strain evidence="6">S-188037</strain>
    </source>
</reference>
<dbReference type="Proteomes" id="UP001202328">
    <property type="component" value="Unassembled WGS sequence"/>
</dbReference>
<comment type="caution">
    <text evidence="6">The sequence shown here is derived from an EMBL/GenBank/DDBJ whole genome shotgun (WGS) entry which is preliminary data.</text>
</comment>
<feature type="transmembrane region" description="Helical" evidence="5">
    <location>
        <begin position="6"/>
        <end position="25"/>
    </location>
</feature>
<dbReference type="InterPro" id="IPR001128">
    <property type="entry name" value="Cyt_P450"/>
</dbReference>
<gene>
    <name evidence="6" type="ORF">MKW98_027897</name>
</gene>
<evidence type="ECO:0000256" key="5">
    <source>
        <dbReference type="SAM" id="Phobius"/>
    </source>
</evidence>
<dbReference type="GO" id="GO:0005506">
    <property type="term" value="F:iron ion binding"/>
    <property type="evidence" value="ECO:0007669"/>
    <property type="project" value="InterPro"/>
</dbReference>
<evidence type="ECO:0000256" key="4">
    <source>
        <dbReference type="ARBA" id="ARBA00023004"/>
    </source>
</evidence>
<accession>A0AAD4XBQ4</accession>
<dbReference type="GO" id="GO:0033075">
    <property type="term" value="P:isoquinoline alkaloid biosynthetic process"/>
    <property type="evidence" value="ECO:0007669"/>
    <property type="project" value="UniProtKB-ARBA"/>
</dbReference>
<keyword evidence="2" id="KW-0479">Metal-binding</keyword>
<dbReference type="GO" id="GO:0016705">
    <property type="term" value="F:oxidoreductase activity, acting on paired donors, with incorporation or reduction of molecular oxygen"/>
    <property type="evidence" value="ECO:0007669"/>
    <property type="project" value="InterPro"/>
</dbReference>
<dbReference type="InterPro" id="IPR036396">
    <property type="entry name" value="Cyt_P450_sf"/>
</dbReference>
<dbReference type="SUPFAM" id="SSF48264">
    <property type="entry name" value="Cytochrome P450"/>
    <property type="match status" value="1"/>
</dbReference>
<evidence type="ECO:0000256" key="3">
    <source>
        <dbReference type="ARBA" id="ARBA00023002"/>
    </source>
</evidence>
<name>A0AAD4XBQ4_9MAGN</name>
<keyword evidence="5" id="KW-0812">Transmembrane</keyword>
<keyword evidence="5" id="KW-0472">Membrane</keyword>
<dbReference type="Pfam" id="PF00067">
    <property type="entry name" value="p450"/>
    <property type="match status" value="1"/>
</dbReference>
<organism evidence="6 7">
    <name type="scientific">Papaver atlanticum</name>
    <dbReference type="NCBI Taxonomy" id="357466"/>
    <lineage>
        <taxon>Eukaryota</taxon>
        <taxon>Viridiplantae</taxon>
        <taxon>Streptophyta</taxon>
        <taxon>Embryophyta</taxon>
        <taxon>Tracheophyta</taxon>
        <taxon>Spermatophyta</taxon>
        <taxon>Magnoliopsida</taxon>
        <taxon>Ranunculales</taxon>
        <taxon>Papaveraceae</taxon>
        <taxon>Papaveroideae</taxon>
        <taxon>Papaver</taxon>
    </lineage>
</organism>
<dbReference type="AlphaFoldDB" id="A0AAD4XBQ4"/>
<keyword evidence="3" id="KW-0560">Oxidoreductase</keyword>
<sequence length="428" mass="49328">MDFTPSVYPVICGFLLCFLTLGLYFKYTSQAIDYWIFLGTIPSLLWNSDRVFEWMTEVFCSLGRGSFYMDGPMFSNYRFLEIFDAVGVGIFNVDSDTWRLQRKLAHAGLILGEFKAQLVPFLAYVAEEGFNIDLKDVFSRYVYDINMGMVFGRYENYLYIGLPSNEMAEITNTAQRALLFMNVVPLFVWKLQRLFRIVETADLLSIYIKALADNSSNFASLAGKDNYLKDEMLNLFLAVRDTVKSALTWFFWLVSTTPYVEAKILEELYSLVSLTRRTHKWPWVFRSDDLKGLVYLHAALSESLRLYPPLPINRKFVVKKDVLPDGSVVTPGMEILLSFYSVGRMPWVWGEDCLEFKPERWITENGKLIDPTSRFVPDAAFTQMKSVVAPMLFNFHVEVVKGHHVCPQQGTTLYMKNGLQVNIKKRTA</sequence>
<keyword evidence="4" id="KW-0408">Iron</keyword>
<evidence type="ECO:0000313" key="6">
    <source>
        <dbReference type="EMBL" id="KAI3878592.1"/>
    </source>
</evidence>